<proteinExistence type="inferred from homology"/>
<keyword evidence="4" id="KW-0410">Iron transport</keyword>
<comment type="subcellular location">
    <subcellularLocation>
        <location evidence="1 12">Cell outer membrane</location>
        <topology evidence="1 12">Multi-pass membrane protein</topology>
    </subcellularLocation>
</comment>
<keyword evidence="17" id="KW-0675">Receptor</keyword>
<dbReference type="InterPro" id="IPR012910">
    <property type="entry name" value="Plug_dom"/>
</dbReference>
<evidence type="ECO:0000256" key="7">
    <source>
        <dbReference type="ARBA" id="ARBA00023004"/>
    </source>
</evidence>
<evidence type="ECO:0000256" key="2">
    <source>
        <dbReference type="ARBA" id="ARBA00022448"/>
    </source>
</evidence>
<dbReference type="SUPFAM" id="SSF56935">
    <property type="entry name" value="Porins"/>
    <property type="match status" value="1"/>
</dbReference>
<name>A0A2D2D3R1_METT3</name>
<evidence type="ECO:0000256" key="9">
    <source>
        <dbReference type="ARBA" id="ARBA00023077"/>
    </source>
</evidence>
<keyword evidence="18" id="KW-1185">Reference proteome</keyword>
<dbReference type="Gene3D" id="2.40.170.20">
    <property type="entry name" value="TonB-dependent receptor, beta-barrel domain"/>
    <property type="match status" value="1"/>
</dbReference>
<dbReference type="GO" id="GO:0015344">
    <property type="term" value="F:siderophore uptake transmembrane transporter activity"/>
    <property type="evidence" value="ECO:0007669"/>
    <property type="project" value="TreeGrafter"/>
</dbReference>
<evidence type="ECO:0000259" key="16">
    <source>
        <dbReference type="Pfam" id="PF07715"/>
    </source>
</evidence>
<dbReference type="InterPro" id="IPR036942">
    <property type="entry name" value="Beta-barrel_TonB_sf"/>
</dbReference>
<evidence type="ECO:0000256" key="12">
    <source>
        <dbReference type="PROSITE-ProRule" id="PRU01360"/>
    </source>
</evidence>
<organism evidence="17 18">
    <name type="scientific">Methylosinus trichosporium (strain ATCC 35070 / NCIMB 11131 / UNIQEM 75 / OB3b)</name>
    <dbReference type="NCBI Taxonomy" id="595536"/>
    <lineage>
        <taxon>Bacteria</taxon>
        <taxon>Pseudomonadati</taxon>
        <taxon>Pseudomonadota</taxon>
        <taxon>Alphaproteobacteria</taxon>
        <taxon>Hyphomicrobiales</taxon>
        <taxon>Methylocystaceae</taxon>
        <taxon>Methylosinus</taxon>
    </lineage>
</organism>
<keyword evidence="7" id="KW-0408">Iron</keyword>
<reference evidence="18" key="1">
    <citation type="submission" date="2017-10" db="EMBL/GenBank/DDBJ databases">
        <title>Completed PacBio SMRT sequence of Methylosinus trichosporium OB3b reveals presence of a third large plasmid.</title>
        <authorList>
            <person name="Charles T.C."/>
            <person name="Lynch M.D.J."/>
            <person name="Heil J.R."/>
            <person name="Cheng J."/>
        </authorList>
    </citation>
    <scope>NUCLEOTIDE SEQUENCE [LARGE SCALE GENOMIC DNA]</scope>
    <source>
        <strain evidence="18">OB3b</strain>
    </source>
</reference>
<evidence type="ECO:0000256" key="5">
    <source>
        <dbReference type="ARBA" id="ARBA00022692"/>
    </source>
</evidence>
<dbReference type="InterPro" id="IPR037066">
    <property type="entry name" value="Plug_dom_sf"/>
</dbReference>
<evidence type="ECO:0000256" key="13">
    <source>
        <dbReference type="RuleBase" id="RU003357"/>
    </source>
</evidence>
<protein>
    <submittedName>
        <fullName evidence="17">TonB-dependent receptor</fullName>
    </submittedName>
</protein>
<evidence type="ECO:0000313" key="17">
    <source>
        <dbReference type="EMBL" id="ATQ69499.1"/>
    </source>
</evidence>
<dbReference type="Proteomes" id="UP000230709">
    <property type="component" value="Chromosome"/>
</dbReference>
<dbReference type="PROSITE" id="PS52016">
    <property type="entry name" value="TONB_DEPENDENT_REC_3"/>
    <property type="match status" value="1"/>
</dbReference>
<gene>
    <name evidence="17" type="ORF">CQW49_17640</name>
</gene>
<feature type="signal peptide" evidence="14">
    <location>
        <begin position="1"/>
        <end position="34"/>
    </location>
</feature>
<dbReference type="STRING" id="595536.GCA_000178815_01651"/>
<feature type="chain" id="PRO_5013944516" evidence="14">
    <location>
        <begin position="35"/>
        <end position="751"/>
    </location>
</feature>
<sequence length="751" mass="81518">MNSRSPLLNPHSPLRSVSALVLAAAAGLPGAVSAQEALPPISIAAEERRPAARTEAKDVQNTTAGPVRGYQALTARVARMDTPIKQLPISVVVVPRKLIDDQAAVSQAEVFLNVSGLVPVDPRFPGGVNIKLRGMDAERYIDGLPTFGYLGERDLLVNVERAEVLKGPANILFEGGKSPVGGVVNIVSKLPTPDRFAEAGVRAGGYRFVSPYLDINQPLNDAKTLLFRFAGQFQSTHSIVDTIQRQSYTLDPTLTITDNAGTSLTLQGHVARRQQQDYPGLPAVGSVDRSAYSIRRTAFLSDPNVPVTSTELQSVTARFDHAFDETFSTFTSARYSTSRIWEPSQLILSNDPTAIDFGAPLGVYGGPSSFAVYNDLMDERMTELSITSNFVAKFDYGPTQNRVLVGGDFNRVTDRGVMVLNNATGLDPVFGAFGLPQLIDFRSPYFPPFRLPVDGAADSYVMSKIDNSYQNAGATVQLQSTIFERLHFLGALRFATVDIHFIEMAVSPPSHYDASATRVLPRVGATYDVTDWLSVYGGYSEGLRGVSYFVGDGQAPKPEGTRSLEGGVKLDGPFGLSGTLAYFDLTRTNVTTNAPGSLTSVQTGEQNSHGFEADLVWQPTPSLSFLGSFAHIDAKVTQDENPQFMNARLVGVPRDSGRFWGHYAFDGALQGWSLGAGFYAASSQFVELGRDWTTPGYITFDANLAYKHQNFTFSIAGKNLGDRQYYVQYPYFSRVAPGEGRTIFATVSVKM</sequence>
<accession>A0A2D2D3R1</accession>
<evidence type="ECO:0000256" key="14">
    <source>
        <dbReference type="SAM" id="SignalP"/>
    </source>
</evidence>
<dbReference type="EMBL" id="CP023737">
    <property type="protein sequence ID" value="ATQ69499.1"/>
    <property type="molecule type" value="Genomic_DNA"/>
</dbReference>
<dbReference type="Gene3D" id="2.170.130.10">
    <property type="entry name" value="TonB-dependent receptor, plug domain"/>
    <property type="match status" value="1"/>
</dbReference>
<keyword evidence="9 13" id="KW-0798">TonB box</keyword>
<evidence type="ECO:0000256" key="1">
    <source>
        <dbReference type="ARBA" id="ARBA00004571"/>
    </source>
</evidence>
<dbReference type="PANTHER" id="PTHR32552">
    <property type="entry name" value="FERRICHROME IRON RECEPTOR-RELATED"/>
    <property type="match status" value="1"/>
</dbReference>
<keyword evidence="2 12" id="KW-0813">Transport</keyword>
<evidence type="ECO:0000256" key="4">
    <source>
        <dbReference type="ARBA" id="ARBA00022496"/>
    </source>
</evidence>
<dbReference type="Pfam" id="PF07715">
    <property type="entry name" value="Plug"/>
    <property type="match status" value="1"/>
</dbReference>
<dbReference type="Pfam" id="PF00593">
    <property type="entry name" value="TonB_dep_Rec_b-barrel"/>
    <property type="match status" value="1"/>
</dbReference>
<evidence type="ECO:0000256" key="8">
    <source>
        <dbReference type="ARBA" id="ARBA00023065"/>
    </source>
</evidence>
<evidence type="ECO:0000256" key="10">
    <source>
        <dbReference type="ARBA" id="ARBA00023136"/>
    </source>
</evidence>
<dbReference type="InterPro" id="IPR000531">
    <property type="entry name" value="Beta-barrel_TonB"/>
</dbReference>
<dbReference type="PANTHER" id="PTHR32552:SF68">
    <property type="entry name" value="FERRICHROME OUTER MEMBRANE TRANSPORTER_PHAGE RECEPTOR"/>
    <property type="match status" value="1"/>
</dbReference>
<keyword evidence="11 12" id="KW-0998">Cell outer membrane</keyword>
<dbReference type="AlphaFoldDB" id="A0A2D2D3R1"/>
<feature type="domain" description="TonB-dependent receptor plug" evidence="16">
    <location>
        <begin position="84"/>
        <end position="176"/>
    </location>
</feature>
<evidence type="ECO:0000256" key="6">
    <source>
        <dbReference type="ARBA" id="ARBA00022729"/>
    </source>
</evidence>
<evidence type="ECO:0000313" key="18">
    <source>
        <dbReference type="Proteomes" id="UP000230709"/>
    </source>
</evidence>
<evidence type="ECO:0000256" key="3">
    <source>
        <dbReference type="ARBA" id="ARBA00022452"/>
    </source>
</evidence>
<keyword evidence="6 14" id="KW-0732">Signal</keyword>
<comment type="similarity">
    <text evidence="12 13">Belongs to the TonB-dependent receptor family.</text>
</comment>
<dbReference type="InterPro" id="IPR039426">
    <property type="entry name" value="TonB-dep_rcpt-like"/>
</dbReference>
<dbReference type="CDD" id="cd01347">
    <property type="entry name" value="ligand_gated_channel"/>
    <property type="match status" value="1"/>
</dbReference>
<dbReference type="RefSeq" id="WP_003608283.1">
    <property type="nucleotide sequence ID" value="NZ_ADVE02000001.1"/>
</dbReference>
<keyword evidence="3 12" id="KW-1134">Transmembrane beta strand</keyword>
<evidence type="ECO:0000256" key="11">
    <source>
        <dbReference type="ARBA" id="ARBA00023237"/>
    </source>
</evidence>
<feature type="domain" description="TonB-dependent receptor-like beta-barrel" evidence="15">
    <location>
        <begin position="261"/>
        <end position="720"/>
    </location>
</feature>
<dbReference type="GO" id="GO:0009279">
    <property type="term" value="C:cell outer membrane"/>
    <property type="evidence" value="ECO:0007669"/>
    <property type="project" value="UniProtKB-SubCell"/>
</dbReference>
<keyword evidence="8" id="KW-0406">Ion transport</keyword>
<keyword evidence="10 12" id="KW-0472">Membrane</keyword>
<evidence type="ECO:0000259" key="15">
    <source>
        <dbReference type="Pfam" id="PF00593"/>
    </source>
</evidence>
<keyword evidence="5 12" id="KW-0812">Transmembrane</keyword>
<dbReference type="KEGG" id="mtw:CQW49_17640"/>